<dbReference type="Proteomes" id="UP001367508">
    <property type="component" value="Unassembled WGS sequence"/>
</dbReference>
<keyword evidence="2" id="KW-1185">Reference proteome</keyword>
<dbReference type="EMBL" id="JAYMYQ010000008">
    <property type="protein sequence ID" value="KAK7315796.1"/>
    <property type="molecule type" value="Genomic_DNA"/>
</dbReference>
<evidence type="ECO:0000313" key="2">
    <source>
        <dbReference type="Proteomes" id="UP001367508"/>
    </source>
</evidence>
<gene>
    <name evidence="1" type="ORF">VNO77_34374</name>
</gene>
<organism evidence="1 2">
    <name type="scientific">Canavalia gladiata</name>
    <name type="common">Sword bean</name>
    <name type="synonym">Dolichos gladiatus</name>
    <dbReference type="NCBI Taxonomy" id="3824"/>
    <lineage>
        <taxon>Eukaryota</taxon>
        <taxon>Viridiplantae</taxon>
        <taxon>Streptophyta</taxon>
        <taxon>Embryophyta</taxon>
        <taxon>Tracheophyta</taxon>
        <taxon>Spermatophyta</taxon>
        <taxon>Magnoliopsida</taxon>
        <taxon>eudicotyledons</taxon>
        <taxon>Gunneridae</taxon>
        <taxon>Pentapetalae</taxon>
        <taxon>rosids</taxon>
        <taxon>fabids</taxon>
        <taxon>Fabales</taxon>
        <taxon>Fabaceae</taxon>
        <taxon>Papilionoideae</taxon>
        <taxon>50 kb inversion clade</taxon>
        <taxon>NPAAA clade</taxon>
        <taxon>indigoferoid/millettioid clade</taxon>
        <taxon>Phaseoleae</taxon>
        <taxon>Canavalia</taxon>
    </lineage>
</organism>
<dbReference type="AlphaFoldDB" id="A0AAN9KFG1"/>
<name>A0AAN9KFG1_CANGL</name>
<accession>A0AAN9KFG1</accession>
<evidence type="ECO:0000313" key="1">
    <source>
        <dbReference type="EMBL" id="KAK7315796.1"/>
    </source>
</evidence>
<comment type="caution">
    <text evidence="1">The sequence shown here is derived from an EMBL/GenBank/DDBJ whole genome shotgun (WGS) entry which is preliminary data.</text>
</comment>
<protein>
    <submittedName>
        <fullName evidence="1">Uncharacterized protein</fullName>
    </submittedName>
</protein>
<proteinExistence type="predicted"/>
<sequence length="79" mass="9190">MTTAMERNVEILLRCRSEDQRVLEEMKGARTSRVRFNVIGRNLPKAFKIRSRVERIQEESKAIPRANYPFSVLPVLSLS</sequence>
<reference evidence="1 2" key="1">
    <citation type="submission" date="2024-01" db="EMBL/GenBank/DDBJ databases">
        <title>The genomes of 5 underutilized Papilionoideae crops provide insights into root nodulation and disease resistanc.</title>
        <authorList>
            <person name="Jiang F."/>
        </authorList>
    </citation>
    <scope>NUCLEOTIDE SEQUENCE [LARGE SCALE GENOMIC DNA]</scope>
    <source>
        <strain evidence="1">LVBAO_FW01</strain>
        <tissue evidence="1">Leaves</tissue>
    </source>
</reference>